<dbReference type="SMART" id="SM00228">
    <property type="entry name" value="PDZ"/>
    <property type="match status" value="1"/>
</dbReference>
<keyword evidence="10" id="KW-0346">Stress response</keyword>
<gene>
    <name evidence="14" type="ORF">DFR44_10857</name>
</gene>
<dbReference type="PRINTS" id="PR00834">
    <property type="entry name" value="PROTEASES2C"/>
</dbReference>
<evidence type="ECO:0000256" key="4">
    <source>
        <dbReference type="ARBA" id="ARBA00013035"/>
    </source>
</evidence>
<dbReference type="SUPFAM" id="SSF50156">
    <property type="entry name" value="PDZ domain-like"/>
    <property type="match status" value="1"/>
</dbReference>
<keyword evidence="15" id="KW-1185">Reference proteome</keyword>
<dbReference type="GO" id="GO:0042597">
    <property type="term" value="C:periplasmic space"/>
    <property type="evidence" value="ECO:0007669"/>
    <property type="project" value="UniProtKB-SubCell"/>
</dbReference>
<dbReference type="Gene3D" id="2.40.10.120">
    <property type="match status" value="1"/>
</dbReference>
<evidence type="ECO:0000313" key="15">
    <source>
        <dbReference type="Proteomes" id="UP000294480"/>
    </source>
</evidence>
<dbReference type="InterPro" id="IPR036034">
    <property type="entry name" value="PDZ_sf"/>
</dbReference>
<comment type="caution">
    <text evidence="14">The sequence shown here is derived from an EMBL/GenBank/DDBJ whole genome shotgun (WGS) entry which is preliminary data.</text>
</comment>
<dbReference type="InterPro" id="IPR001940">
    <property type="entry name" value="Peptidase_S1C"/>
</dbReference>
<reference evidence="14 15" key="1">
    <citation type="submission" date="2019-03" db="EMBL/GenBank/DDBJ databases">
        <title>Genomic Encyclopedia of Type Strains, Phase IV (KMG-IV): sequencing the most valuable type-strain genomes for metagenomic binning, comparative biology and taxonomic classification.</title>
        <authorList>
            <person name="Goeker M."/>
        </authorList>
    </citation>
    <scope>NUCLEOTIDE SEQUENCE [LARGE SCALE GENOMIC DNA]</scope>
    <source>
        <strain evidence="14 15">DSM 102852</strain>
    </source>
</reference>
<organism evidence="14 15">
    <name type="scientific">Hydromonas duriensis</name>
    <dbReference type="NCBI Taxonomy" id="1527608"/>
    <lineage>
        <taxon>Bacteria</taxon>
        <taxon>Pseudomonadati</taxon>
        <taxon>Pseudomonadota</taxon>
        <taxon>Betaproteobacteria</taxon>
        <taxon>Burkholderiales</taxon>
        <taxon>Burkholderiaceae</taxon>
        <taxon>Hydromonas</taxon>
    </lineage>
</organism>
<evidence type="ECO:0000256" key="7">
    <source>
        <dbReference type="ARBA" id="ARBA00022764"/>
    </source>
</evidence>
<keyword evidence="7" id="KW-0574">Periplasm</keyword>
<evidence type="ECO:0000256" key="8">
    <source>
        <dbReference type="ARBA" id="ARBA00022801"/>
    </source>
</evidence>
<dbReference type="PROSITE" id="PS51257">
    <property type="entry name" value="PROKAR_LIPOPROTEIN"/>
    <property type="match status" value="1"/>
</dbReference>
<protein>
    <recommendedName>
        <fullName evidence="5">Probable periplasmic serine endoprotease DegP-like</fullName>
        <ecNumber evidence="4">3.4.21.107</ecNumber>
    </recommendedName>
    <alternativeName>
        <fullName evidence="11">Protease Do</fullName>
    </alternativeName>
</protein>
<dbReference type="Proteomes" id="UP000294480">
    <property type="component" value="Unassembled WGS sequence"/>
</dbReference>
<evidence type="ECO:0000259" key="13">
    <source>
        <dbReference type="PROSITE" id="PS50106"/>
    </source>
</evidence>
<name>A0A4R6Y8E5_9BURK</name>
<evidence type="ECO:0000313" key="14">
    <source>
        <dbReference type="EMBL" id="TDR31674.1"/>
    </source>
</evidence>
<comment type="similarity">
    <text evidence="3">Belongs to the peptidase S1C family.</text>
</comment>
<dbReference type="GO" id="GO:0006508">
    <property type="term" value="P:proteolysis"/>
    <property type="evidence" value="ECO:0007669"/>
    <property type="project" value="UniProtKB-KW"/>
</dbReference>
<evidence type="ECO:0000256" key="3">
    <source>
        <dbReference type="ARBA" id="ARBA00010541"/>
    </source>
</evidence>
<dbReference type="AlphaFoldDB" id="A0A4R6Y8E5"/>
<evidence type="ECO:0000256" key="12">
    <source>
        <dbReference type="SAM" id="MobiDB-lite"/>
    </source>
</evidence>
<feature type="region of interest" description="Disordered" evidence="12">
    <location>
        <begin position="104"/>
        <end position="123"/>
    </location>
</feature>
<dbReference type="InterPro" id="IPR001478">
    <property type="entry name" value="PDZ"/>
</dbReference>
<proteinExistence type="inferred from homology"/>
<dbReference type="Gene3D" id="2.30.42.10">
    <property type="match status" value="1"/>
</dbReference>
<evidence type="ECO:0000256" key="10">
    <source>
        <dbReference type="ARBA" id="ARBA00023016"/>
    </source>
</evidence>
<dbReference type="Pfam" id="PF13180">
    <property type="entry name" value="PDZ_2"/>
    <property type="match status" value="1"/>
</dbReference>
<dbReference type="InterPro" id="IPR009003">
    <property type="entry name" value="Peptidase_S1_PA"/>
</dbReference>
<dbReference type="PANTHER" id="PTHR22939:SF130">
    <property type="entry name" value="PERIPLASMIC SERINE ENDOPROTEASE DEGP-LIKE-RELATED"/>
    <property type="match status" value="1"/>
</dbReference>
<sequence length="392" mass="41416">MVTVFKKFSHFLILSVLMGMLLGCSDKKDEGKSQSEPSTSIATPAKTPAAPLVTGLPDFTPLVDKVAPAVVNIRVAEKVQIGQANSQLNMICQMWPDFPACRMRPEQKNVPDGDSGSNERQTGVGSGFLISADGYILTNHHVVNGASTITVSLNDQREFKAKLVGSDARTDVAVIKIEGESFPFLYPADSDNIKVGQWVMAAGSPFGLKNTVTAGIISAIKRDTGELVPFIQTDAAVNPGNSGGPLVNMSGEVVGINSQILSNSGSFAGIALAIPINEALNVAEQIRTTGKVNRGRIGVAIASVEADSIKSLGLPKATGAWIKEVEPNSAADQAGLRANDVVLKVNQQVIENSTDFARIIGNSTPGTPFTFDVWRAGRTIMLEVTAGKDTRK</sequence>
<evidence type="ECO:0000256" key="9">
    <source>
        <dbReference type="ARBA" id="ARBA00022825"/>
    </source>
</evidence>
<accession>A0A4R6Y8E5</accession>
<evidence type="ECO:0000256" key="6">
    <source>
        <dbReference type="ARBA" id="ARBA00022670"/>
    </source>
</evidence>
<dbReference type="PANTHER" id="PTHR22939">
    <property type="entry name" value="SERINE PROTEASE FAMILY S1C HTRA-RELATED"/>
    <property type="match status" value="1"/>
</dbReference>
<dbReference type="RefSeq" id="WP_162845169.1">
    <property type="nucleotide sequence ID" value="NZ_SNZE01000008.1"/>
</dbReference>
<keyword evidence="6 14" id="KW-0645">Protease</keyword>
<comment type="subcellular location">
    <subcellularLocation>
        <location evidence="2">Periplasm</location>
    </subcellularLocation>
</comment>
<comment type="catalytic activity">
    <reaction evidence="1">
        <text>Acts on substrates that are at least partially unfolded. The cleavage site P1 residue is normally between a pair of hydrophobic residues, such as Val-|-Val.</text>
        <dbReference type="EC" id="3.4.21.107"/>
    </reaction>
</comment>
<dbReference type="SUPFAM" id="SSF50494">
    <property type="entry name" value="Trypsin-like serine proteases"/>
    <property type="match status" value="1"/>
</dbReference>
<dbReference type="GO" id="GO:0004252">
    <property type="term" value="F:serine-type endopeptidase activity"/>
    <property type="evidence" value="ECO:0007669"/>
    <property type="project" value="InterPro"/>
</dbReference>
<feature type="region of interest" description="Disordered" evidence="12">
    <location>
        <begin position="27"/>
        <end position="46"/>
    </location>
</feature>
<dbReference type="EMBL" id="SNZE01000008">
    <property type="protein sequence ID" value="TDR31674.1"/>
    <property type="molecule type" value="Genomic_DNA"/>
</dbReference>
<evidence type="ECO:0000256" key="11">
    <source>
        <dbReference type="ARBA" id="ARBA00032850"/>
    </source>
</evidence>
<dbReference type="EC" id="3.4.21.107" evidence="4"/>
<feature type="domain" description="PDZ" evidence="13">
    <location>
        <begin position="286"/>
        <end position="354"/>
    </location>
</feature>
<dbReference type="PROSITE" id="PS50106">
    <property type="entry name" value="PDZ"/>
    <property type="match status" value="1"/>
</dbReference>
<keyword evidence="8" id="KW-0378">Hydrolase</keyword>
<evidence type="ECO:0000256" key="5">
    <source>
        <dbReference type="ARBA" id="ARBA00013958"/>
    </source>
</evidence>
<evidence type="ECO:0000256" key="1">
    <source>
        <dbReference type="ARBA" id="ARBA00001772"/>
    </source>
</evidence>
<dbReference type="Pfam" id="PF13365">
    <property type="entry name" value="Trypsin_2"/>
    <property type="match status" value="1"/>
</dbReference>
<evidence type="ECO:0000256" key="2">
    <source>
        <dbReference type="ARBA" id="ARBA00004418"/>
    </source>
</evidence>
<keyword evidence="9" id="KW-0720">Serine protease</keyword>